<dbReference type="Pfam" id="PF13786">
    <property type="entry name" value="DUF4179"/>
    <property type="match status" value="1"/>
</dbReference>
<dbReference type="Gene3D" id="1.10.10.1320">
    <property type="entry name" value="Anti-sigma factor, zinc-finger domain"/>
    <property type="match status" value="1"/>
</dbReference>
<dbReference type="Gene3D" id="2.60.40.1630">
    <property type="entry name" value="bacillus anthracis domain"/>
    <property type="match status" value="1"/>
</dbReference>
<dbReference type="Proteomes" id="UP000197781">
    <property type="component" value="Chromosome"/>
</dbReference>
<feature type="transmembrane region" description="Helical" evidence="1">
    <location>
        <begin position="93"/>
        <end position="115"/>
    </location>
</feature>
<dbReference type="EMBL" id="CP018145">
    <property type="protein sequence ID" value="ASJ53279.1"/>
    <property type="molecule type" value="Genomic_DNA"/>
</dbReference>
<accession>A0A220MED2</accession>
<dbReference type="AlphaFoldDB" id="A0A220MED2"/>
<reference evidence="3 4" key="1">
    <citation type="submission" date="2016-11" db="EMBL/GenBank/DDBJ databases">
        <authorList>
            <person name="Jaros S."/>
            <person name="Januszkiewicz K."/>
            <person name="Wedrychowicz H."/>
        </authorList>
    </citation>
    <scope>NUCLEOTIDE SEQUENCE [LARGE SCALE GENOMIC DNA]</scope>
    <source>
        <strain evidence="3 4">NF2</strain>
    </source>
</reference>
<organism evidence="3 4">
    <name type="scientific">Brevibacillus formosus</name>
    <dbReference type="NCBI Taxonomy" id="54913"/>
    <lineage>
        <taxon>Bacteria</taxon>
        <taxon>Bacillati</taxon>
        <taxon>Bacillota</taxon>
        <taxon>Bacilli</taxon>
        <taxon>Bacillales</taxon>
        <taxon>Paenibacillaceae</taxon>
        <taxon>Brevibacillus</taxon>
    </lineage>
</organism>
<evidence type="ECO:0000256" key="1">
    <source>
        <dbReference type="SAM" id="Phobius"/>
    </source>
</evidence>
<sequence>MNCSKTEELRKYLTGELSAGEARLLERHVEGCLLCQRLMMEEEDSSEEFPSLRVPSALPTDFTSRVMAELEQVKLPKPKPNWKKRSVNILKRTALAVASVTAIITFGSMVSPTFASYVNSVIQSIQGIDQGMKLAAEKGYVQEINKKVTDQGITLVVKEVVADPVRMAIIANIVDQNGKRIPFDVEKDGLSLTYKTKSGEDLNPGGGGYTYGEEGEYLVVSHDIFRFLKDNKTLPDEIIVGVEATILGGKEGSWKVEFPIDMKKTREVANHTEIGQKYTTPQGIKIILQNIMTVPSTSLLEMETVWTKEREEQIQKWKEQNGWIVKEPKTGVFTEAERMERYFIDMGVAYQIFDEKGKVVAGWDDAMHEELNQIRMNNVKNSYRGKVHDDGKGVTKWNGITPLAKNQTYKLKMHSLYLYEPSKFQATIPVDTLLKDKVAVTNSDSTYTLTGFTLKTTEDEEKIGDETYFGKGALISFSAILPEGIVYTTEWSAQDESKQTYNVTLKGTTYTRGKAGRVHVTGTFFIRDLEKQPKELKLSHDIQQRQYQDLNWEVPFEMSNNTKR</sequence>
<evidence type="ECO:0000313" key="4">
    <source>
        <dbReference type="Proteomes" id="UP000197781"/>
    </source>
</evidence>
<dbReference type="InterPro" id="IPR041916">
    <property type="entry name" value="Anti_sigma_zinc_sf"/>
</dbReference>
<name>A0A220MED2_9BACL</name>
<keyword evidence="1" id="KW-0472">Membrane</keyword>
<evidence type="ECO:0000259" key="2">
    <source>
        <dbReference type="Pfam" id="PF13786"/>
    </source>
</evidence>
<dbReference type="RefSeq" id="WP_088907115.1">
    <property type="nucleotide sequence ID" value="NZ_CP018145.1"/>
</dbReference>
<dbReference type="InterPro" id="IPR025436">
    <property type="entry name" value="DUF4179"/>
</dbReference>
<keyword evidence="1" id="KW-0812">Transmembrane</keyword>
<proteinExistence type="predicted"/>
<evidence type="ECO:0000313" key="3">
    <source>
        <dbReference type="EMBL" id="ASJ53279.1"/>
    </source>
</evidence>
<gene>
    <name evidence="3" type="ORF">BP422_06780</name>
</gene>
<keyword evidence="1" id="KW-1133">Transmembrane helix</keyword>
<dbReference type="KEGG" id="bfm:BP422_06780"/>
<feature type="domain" description="DUF4179" evidence="2">
    <location>
        <begin position="88"/>
        <end position="173"/>
    </location>
</feature>
<protein>
    <recommendedName>
        <fullName evidence="2">DUF4179 domain-containing protein</fullName>
    </recommendedName>
</protein>